<feature type="domain" description="Response regulatory" evidence="3">
    <location>
        <begin position="7"/>
        <end position="120"/>
    </location>
</feature>
<dbReference type="Gene3D" id="3.40.50.2300">
    <property type="match status" value="1"/>
</dbReference>
<evidence type="ECO:0000256" key="2">
    <source>
        <dbReference type="PROSITE-ProRule" id="PRU00169"/>
    </source>
</evidence>
<dbReference type="PANTHER" id="PTHR44591">
    <property type="entry name" value="STRESS RESPONSE REGULATOR PROTEIN 1"/>
    <property type="match status" value="1"/>
</dbReference>
<name>A0A177E451_9BACT</name>
<dbReference type="PROSITE" id="PS50110">
    <property type="entry name" value="RESPONSE_REGULATORY"/>
    <property type="match status" value="1"/>
</dbReference>
<dbReference type="SMART" id="SM00448">
    <property type="entry name" value="REC"/>
    <property type="match status" value="1"/>
</dbReference>
<dbReference type="OrthoDB" id="9788090at2"/>
<organism evidence="4 5">
    <name type="scientific">Thermodesulfatator autotrophicus</name>
    <dbReference type="NCBI Taxonomy" id="1795632"/>
    <lineage>
        <taxon>Bacteria</taxon>
        <taxon>Pseudomonadati</taxon>
        <taxon>Thermodesulfobacteriota</taxon>
        <taxon>Thermodesulfobacteria</taxon>
        <taxon>Thermodesulfobacteriales</taxon>
        <taxon>Thermodesulfatatoraceae</taxon>
        <taxon>Thermodesulfatator</taxon>
    </lineage>
</organism>
<dbReference type="GO" id="GO:0016301">
    <property type="term" value="F:kinase activity"/>
    <property type="evidence" value="ECO:0007669"/>
    <property type="project" value="UniProtKB-KW"/>
</dbReference>
<dbReference type="PANTHER" id="PTHR44591:SF3">
    <property type="entry name" value="RESPONSE REGULATORY DOMAIN-CONTAINING PROTEIN"/>
    <property type="match status" value="1"/>
</dbReference>
<dbReference type="GO" id="GO:0000160">
    <property type="term" value="P:phosphorelay signal transduction system"/>
    <property type="evidence" value="ECO:0007669"/>
    <property type="project" value="InterPro"/>
</dbReference>
<reference evidence="4 5" key="1">
    <citation type="submission" date="2016-02" db="EMBL/GenBank/DDBJ databases">
        <title>Draft genome sequence of Thermodesulfatator sp. S606.</title>
        <authorList>
            <person name="Lai Q."/>
            <person name="Cao J."/>
            <person name="Dupont S."/>
            <person name="Shao Z."/>
            <person name="Jebbar M."/>
            <person name="Alain K."/>
        </authorList>
    </citation>
    <scope>NUCLEOTIDE SEQUENCE [LARGE SCALE GENOMIC DNA]</scope>
    <source>
        <strain evidence="4 5">S606</strain>
    </source>
</reference>
<sequence>MSVNKYRIMIIDDEPIVVKRLKLVFEKMGYEVLVHTSGKEALETLEKEPFDIVITDLKMDIDGFEVFEKAKTLNPKAKIIIITGYADAQSARRAVKEGVFDFIPKPFRLDDLKKSVMQAIEQLENHTKGERF</sequence>
<comment type="caution">
    <text evidence="4">The sequence shown here is derived from an EMBL/GenBank/DDBJ whole genome shotgun (WGS) entry which is preliminary data.</text>
</comment>
<keyword evidence="4" id="KW-0418">Kinase</keyword>
<keyword evidence="4" id="KW-0808">Transferase</keyword>
<keyword evidence="5" id="KW-1185">Reference proteome</keyword>
<gene>
    <name evidence="4" type="ORF">TH606_10660</name>
</gene>
<evidence type="ECO:0000256" key="1">
    <source>
        <dbReference type="ARBA" id="ARBA00022553"/>
    </source>
</evidence>
<protein>
    <submittedName>
        <fullName evidence="4">Histidine kinase</fullName>
    </submittedName>
</protein>
<dbReference type="EMBL" id="LSFI01000074">
    <property type="protein sequence ID" value="OAG26747.1"/>
    <property type="molecule type" value="Genomic_DNA"/>
</dbReference>
<accession>A0A177E451</accession>
<keyword evidence="1 2" id="KW-0597">Phosphoprotein</keyword>
<feature type="modified residue" description="4-aspartylphosphate" evidence="2">
    <location>
        <position position="56"/>
    </location>
</feature>
<dbReference type="InterPro" id="IPR001789">
    <property type="entry name" value="Sig_transdc_resp-reg_receiver"/>
</dbReference>
<dbReference type="RefSeq" id="WP_068543890.1">
    <property type="nucleotide sequence ID" value="NZ_LSFI01000074.1"/>
</dbReference>
<evidence type="ECO:0000313" key="4">
    <source>
        <dbReference type="EMBL" id="OAG26747.1"/>
    </source>
</evidence>
<evidence type="ECO:0000259" key="3">
    <source>
        <dbReference type="PROSITE" id="PS50110"/>
    </source>
</evidence>
<evidence type="ECO:0000313" key="5">
    <source>
        <dbReference type="Proteomes" id="UP000076964"/>
    </source>
</evidence>
<dbReference type="InterPro" id="IPR011006">
    <property type="entry name" value="CheY-like_superfamily"/>
</dbReference>
<proteinExistence type="predicted"/>
<dbReference type="InterPro" id="IPR050595">
    <property type="entry name" value="Bact_response_regulator"/>
</dbReference>
<dbReference type="STRING" id="1795632.TH606_10660"/>
<dbReference type="Proteomes" id="UP000076964">
    <property type="component" value="Unassembled WGS sequence"/>
</dbReference>
<dbReference type="AlphaFoldDB" id="A0A177E451"/>
<dbReference type="SUPFAM" id="SSF52172">
    <property type="entry name" value="CheY-like"/>
    <property type="match status" value="1"/>
</dbReference>
<dbReference type="Pfam" id="PF00072">
    <property type="entry name" value="Response_reg"/>
    <property type="match status" value="1"/>
</dbReference>